<reference evidence="7 8" key="1">
    <citation type="submission" date="2018-05" db="EMBL/GenBank/DDBJ databases">
        <title>Evolution of GPA BGCs.</title>
        <authorList>
            <person name="Waglechner N."/>
            <person name="Wright G.D."/>
        </authorList>
    </citation>
    <scope>NUCLEOTIDE SEQUENCE [LARGE SCALE GENOMIC DNA]</scope>
    <source>
        <strain evidence="7 8">A82846</strain>
    </source>
</reference>
<dbReference type="InterPro" id="IPR050416">
    <property type="entry name" value="FAD-linked_Oxidoreductase"/>
</dbReference>
<evidence type="ECO:0000256" key="1">
    <source>
        <dbReference type="ARBA" id="ARBA00001974"/>
    </source>
</evidence>
<dbReference type="GO" id="GO:0016491">
    <property type="term" value="F:oxidoreductase activity"/>
    <property type="evidence" value="ECO:0007669"/>
    <property type="project" value="UniProtKB-KW"/>
</dbReference>
<organism evidence="7 8">
    <name type="scientific">Kibdelosporangium aridum</name>
    <dbReference type="NCBI Taxonomy" id="2030"/>
    <lineage>
        <taxon>Bacteria</taxon>
        <taxon>Bacillati</taxon>
        <taxon>Actinomycetota</taxon>
        <taxon>Actinomycetes</taxon>
        <taxon>Pseudonocardiales</taxon>
        <taxon>Pseudonocardiaceae</taxon>
        <taxon>Kibdelosporangium</taxon>
    </lineage>
</organism>
<evidence type="ECO:0000313" key="7">
    <source>
        <dbReference type="EMBL" id="RSM65253.1"/>
    </source>
</evidence>
<sequence>MTASLLGRIEGNVYLPGEAGYEVVRLPWRRNVDPRPSIVAQPADASGVQAVVRAARDAGLALSVQATGHGTLSCPDGGVLLNTSLLADVRVDPARQVAVAGAGATWEDVCKASTPYGLAPLSGTSPAVSVAGYTLGGGVGWLGRKYGLAADSLLRAEVVDAQGLSRVAGHGEDLLWALRGGSGNFGVLTELEFRLYPVDEMYGGSAFYPVDRAETILRAFGEHAAEDRDELTVMLVLIRLPDLPQLPEPLRGKAVLGIRACYAGPADQAEFAMAPLLAAAGEPVLGGFGPMRFADTARLAAPHPGPQLSEEYAGQVESLSDSVRHALLAEITDTRSPVTVVEIRHWGGALADPPPDHGPATPRGAHFSIVAVAPELSAQTIPAAQDRLARLAGVLEPETTGAAFLNFLSDTTKTRTAYRPEDYARLARLKRIHDPDNVLRFNHNIPPEL</sequence>
<dbReference type="InterPro" id="IPR036318">
    <property type="entry name" value="FAD-bd_PCMH-like_sf"/>
</dbReference>
<gene>
    <name evidence="7" type="ORF">DMH04_49710</name>
</gene>
<dbReference type="InterPro" id="IPR016169">
    <property type="entry name" value="FAD-bd_PCMH_sub2"/>
</dbReference>
<dbReference type="Gene3D" id="3.30.43.10">
    <property type="entry name" value="Uridine Diphospho-n-acetylenolpyruvylglucosamine Reductase, domain 2"/>
    <property type="match status" value="1"/>
</dbReference>
<dbReference type="Pfam" id="PF08031">
    <property type="entry name" value="BBE"/>
    <property type="match status" value="1"/>
</dbReference>
<dbReference type="Proteomes" id="UP000287547">
    <property type="component" value="Unassembled WGS sequence"/>
</dbReference>
<comment type="caution">
    <text evidence="7">The sequence shown here is derived from an EMBL/GenBank/DDBJ whole genome shotgun (WGS) entry which is preliminary data.</text>
</comment>
<evidence type="ECO:0000256" key="2">
    <source>
        <dbReference type="ARBA" id="ARBA00005466"/>
    </source>
</evidence>
<dbReference type="OrthoDB" id="5169292at2"/>
<accession>A0A428YCA6</accession>
<dbReference type="GO" id="GO:0071949">
    <property type="term" value="F:FAD binding"/>
    <property type="evidence" value="ECO:0007669"/>
    <property type="project" value="InterPro"/>
</dbReference>
<name>A0A428YCA6_KIBAR</name>
<dbReference type="AlphaFoldDB" id="A0A428YCA6"/>
<evidence type="ECO:0000313" key="8">
    <source>
        <dbReference type="Proteomes" id="UP000287547"/>
    </source>
</evidence>
<dbReference type="Gene3D" id="3.40.462.20">
    <property type="match status" value="1"/>
</dbReference>
<comment type="cofactor">
    <cofactor evidence="1">
        <name>FAD</name>
        <dbReference type="ChEBI" id="CHEBI:57692"/>
    </cofactor>
</comment>
<feature type="domain" description="FAD-binding PCMH-type" evidence="6">
    <location>
        <begin position="32"/>
        <end position="198"/>
    </location>
</feature>
<dbReference type="InterPro" id="IPR012951">
    <property type="entry name" value="BBE"/>
</dbReference>
<dbReference type="PANTHER" id="PTHR42973">
    <property type="entry name" value="BINDING OXIDOREDUCTASE, PUTATIVE (AFU_ORTHOLOGUE AFUA_1G17690)-RELATED"/>
    <property type="match status" value="1"/>
</dbReference>
<dbReference type="RefSeq" id="WP_051795030.1">
    <property type="nucleotide sequence ID" value="NZ_QHKI01000087.1"/>
</dbReference>
<evidence type="ECO:0000256" key="5">
    <source>
        <dbReference type="ARBA" id="ARBA00023002"/>
    </source>
</evidence>
<protein>
    <submittedName>
        <fullName evidence="7">FAD-binding oxidoreductase</fullName>
    </submittedName>
</protein>
<dbReference type="InterPro" id="IPR006094">
    <property type="entry name" value="Oxid_FAD_bind_N"/>
</dbReference>
<dbReference type="Pfam" id="PF01565">
    <property type="entry name" value="FAD_binding_4"/>
    <property type="match status" value="1"/>
</dbReference>
<keyword evidence="4" id="KW-0274">FAD</keyword>
<keyword evidence="5" id="KW-0560">Oxidoreductase</keyword>
<dbReference type="InterPro" id="IPR016166">
    <property type="entry name" value="FAD-bd_PCMH"/>
</dbReference>
<dbReference type="EMBL" id="QHKI01000087">
    <property type="protein sequence ID" value="RSM65253.1"/>
    <property type="molecule type" value="Genomic_DNA"/>
</dbReference>
<proteinExistence type="inferred from homology"/>
<dbReference type="InterPro" id="IPR016167">
    <property type="entry name" value="FAD-bd_PCMH_sub1"/>
</dbReference>
<keyword evidence="3" id="KW-0285">Flavoprotein</keyword>
<dbReference type="PROSITE" id="PS51387">
    <property type="entry name" value="FAD_PCMH"/>
    <property type="match status" value="1"/>
</dbReference>
<dbReference type="SUPFAM" id="SSF56176">
    <property type="entry name" value="FAD-binding/transporter-associated domain-like"/>
    <property type="match status" value="1"/>
</dbReference>
<comment type="similarity">
    <text evidence="2">Belongs to the oxygen-dependent FAD-linked oxidoreductase family.</text>
</comment>
<dbReference type="PANTHER" id="PTHR42973:SF39">
    <property type="entry name" value="FAD-BINDING PCMH-TYPE DOMAIN-CONTAINING PROTEIN"/>
    <property type="match status" value="1"/>
</dbReference>
<dbReference type="Gene3D" id="3.30.465.10">
    <property type="match status" value="1"/>
</dbReference>
<evidence type="ECO:0000256" key="3">
    <source>
        <dbReference type="ARBA" id="ARBA00022630"/>
    </source>
</evidence>
<evidence type="ECO:0000256" key="4">
    <source>
        <dbReference type="ARBA" id="ARBA00022827"/>
    </source>
</evidence>
<evidence type="ECO:0000259" key="6">
    <source>
        <dbReference type="PROSITE" id="PS51387"/>
    </source>
</evidence>